<protein>
    <submittedName>
        <fullName evidence="8">DMT family transporter</fullName>
    </submittedName>
</protein>
<evidence type="ECO:0000313" key="9">
    <source>
        <dbReference type="Proteomes" id="UP001164761"/>
    </source>
</evidence>
<feature type="transmembrane region" description="Helical" evidence="6">
    <location>
        <begin position="66"/>
        <end position="85"/>
    </location>
</feature>
<evidence type="ECO:0000256" key="1">
    <source>
        <dbReference type="ARBA" id="ARBA00004127"/>
    </source>
</evidence>
<evidence type="ECO:0000259" key="7">
    <source>
        <dbReference type="Pfam" id="PF00892"/>
    </source>
</evidence>
<keyword evidence="4 6" id="KW-1133">Transmembrane helix</keyword>
<keyword evidence="5 6" id="KW-0472">Membrane</keyword>
<dbReference type="InterPro" id="IPR050638">
    <property type="entry name" value="AA-Vitamin_Transporters"/>
</dbReference>
<dbReference type="PANTHER" id="PTHR32322:SF2">
    <property type="entry name" value="EAMA DOMAIN-CONTAINING PROTEIN"/>
    <property type="match status" value="1"/>
</dbReference>
<reference evidence="8" key="1">
    <citation type="submission" date="2022-08" db="EMBL/GenBank/DDBJ databases">
        <title>Alicyclobacillus fastidiosus DSM 17978, complete genome.</title>
        <authorList>
            <person name="Wang Q."/>
            <person name="Cai R."/>
            <person name="Wang Z."/>
        </authorList>
    </citation>
    <scope>NUCLEOTIDE SEQUENCE</scope>
    <source>
        <strain evidence="8">DSM 17978</strain>
    </source>
</reference>
<evidence type="ECO:0000256" key="2">
    <source>
        <dbReference type="ARBA" id="ARBA00007362"/>
    </source>
</evidence>
<dbReference type="Proteomes" id="UP001164761">
    <property type="component" value="Chromosome"/>
</dbReference>
<dbReference type="EMBL" id="CP104067">
    <property type="protein sequence ID" value="WAH44459.1"/>
    <property type="molecule type" value="Genomic_DNA"/>
</dbReference>
<dbReference type="InterPro" id="IPR037185">
    <property type="entry name" value="EmrE-like"/>
</dbReference>
<sequence>MNFCTRTIQLGVVAVGSGGVTMFQHPSYTHLTVSFWLITGYLAVFATMFAFFVQLTMIRRTSPSRVAVLMSSEPIFAALASVLILGESLSVTAMIGGACIVAGMLWARKLT</sequence>
<evidence type="ECO:0000256" key="6">
    <source>
        <dbReference type="SAM" id="Phobius"/>
    </source>
</evidence>
<dbReference type="SUPFAM" id="SSF103481">
    <property type="entry name" value="Multidrug resistance efflux transporter EmrE"/>
    <property type="match status" value="1"/>
</dbReference>
<feature type="domain" description="EamA" evidence="7">
    <location>
        <begin position="30"/>
        <end position="106"/>
    </location>
</feature>
<organism evidence="8 9">
    <name type="scientific">Alicyclobacillus fastidiosus</name>
    <dbReference type="NCBI Taxonomy" id="392011"/>
    <lineage>
        <taxon>Bacteria</taxon>
        <taxon>Bacillati</taxon>
        <taxon>Bacillota</taxon>
        <taxon>Bacilli</taxon>
        <taxon>Bacillales</taxon>
        <taxon>Alicyclobacillaceae</taxon>
        <taxon>Alicyclobacillus</taxon>
    </lineage>
</organism>
<evidence type="ECO:0000313" key="8">
    <source>
        <dbReference type="EMBL" id="WAH44459.1"/>
    </source>
</evidence>
<evidence type="ECO:0000256" key="4">
    <source>
        <dbReference type="ARBA" id="ARBA00022989"/>
    </source>
</evidence>
<dbReference type="InterPro" id="IPR000620">
    <property type="entry name" value="EamA_dom"/>
</dbReference>
<gene>
    <name evidence="8" type="ORF">NZD89_00465</name>
</gene>
<feature type="transmembrane region" description="Helical" evidence="6">
    <location>
        <begin position="91"/>
        <end position="107"/>
    </location>
</feature>
<keyword evidence="9" id="KW-1185">Reference proteome</keyword>
<dbReference type="Gene3D" id="1.10.3730.20">
    <property type="match status" value="1"/>
</dbReference>
<dbReference type="RefSeq" id="WP_268008349.1">
    <property type="nucleotide sequence ID" value="NZ_BSUT01000001.1"/>
</dbReference>
<evidence type="ECO:0000256" key="5">
    <source>
        <dbReference type="ARBA" id="ARBA00023136"/>
    </source>
</evidence>
<keyword evidence="3 6" id="KW-0812">Transmembrane</keyword>
<evidence type="ECO:0000256" key="3">
    <source>
        <dbReference type="ARBA" id="ARBA00022692"/>
    </source>
</evidence>
<accession>A0ABY6ZQT3</accession>
<comment type="subcellular location">
    <subcellularLocation>
        <location evidence="1">Endomembrane system</location>
        <topology evidence="1">Multi-pass membrane protein</topology>
    </subcellularLocation>
</comment>
<proteinExistence type="inferred from homology"/>
<comment type="similarity">
    <text evidence="2">Belongs to the EamA transporter family.</text>
</comment>
<name>A0ABY6ZQT3_9BACL</name>
<dbReference type="PANTHER" id="PTHR32322">
    <property type="entry name" value="INNER MEMBRANE TRANSPORTER"/>
    <property type="match status" value="1"/>
</dbReference>
<dbReference type="Pfam" id="PF00892">
    <property type="entry name" value="EamA"/>
    <property type="match status" value="1"/>
</dbReference>
<feature type="transmembrane region" description="Helical" evidence="6">
    <location>
        <begin position="33"/>
        <end position="54"/>
    </location>
</feature>